<evidence type="ECO:0000313" key="3">
    <source>
        <dbReference type="Proteomes" id="UP001152561"/>
    </source>
</evidence>
<proteinExistence type="predicted"/>
<dbReference type="EMBL" id="JAJAGQ010000005">
    <property type="protein sequence ID" value="KAJ8562729.1"/>
    <property type="molecule type" value="Genomic_DNA"/>
</dbReference>
<gene>
    <name evidence="2" type="ORF">K7X08_031181</name>
</gene>
<evidence type="ECO:0000256" key="1">
    <source>
        <dbReference type="SAM" id="Phobius"/>
    </source>
</evidence>
<dbReference type="OrthoDB" id="10588308at2759"/>
<dbReference type="AlphaFoldDB" id="A0A9Q1RLW2"/>
<organism evidence="2 3">
    <name type="scientific">Anisodus acutangulus</name>
    <dbReference type="NCBI Taxonomy" id="402998"/>
    <lineage>
        <taxon>Eukaryota</taxon>
        <taxon>Viridiplantae</taxon>
        <taxon>Streptophyta</taxon>
        <taxon>Embryophyta</taxon>
        <taxon>Tracheophyta</taxon>
        <taxon>Spermatophyta</taxon>
        <taxon>Magnoliopsida</taxon>
        <taxon>eudicotyledons</taxon>
        <taxon>Gunneridae</taxon>
        <taxon>Pentapetalae</taxon>
        <taxon>asterids</taxon>
        <taxon>lamiids</taxon>
        <taxon>Solanales</taxon>
        <taxon>Solanaceae</taxon>
        <taxon>Solanoideae</taxon>
        <taxon>Hyoscyameae</taxon>
        <taxon>Anisodus</taxon>
    </lineage>
</organism>
<reference evidence="3" key="1">
    <citation type="journal article" date="2023" name="Proc. Natl. Acad. Sci. U.S.A.">
        <title>Genomic and structural basis for evolution of tropane alkaloid biosynthesis.</title>
        <authorList>
            <person name="Wanga Y.-J."/>
            <person name="Taina T."/>
            <person name="Yua J.-Y."/>
            <person name="Lia J."/>
            <person name="Xua B."/>
            <person name="Chenc J."/>
            <person name="D'Auriad J.C."/>
            <person name="Huanga J.-P."/>
            <person name="Huanga S.-X."/>
        </authorList>
    </citation>
    <scope>NUCLEOTIDE SEQUENCE [LARGE SCALE GENOMIC DNA]</scope>
    <source>
        <strain evidence="3">cv. KIB-2019</strain>
    </source>
</reference>
<keyword evidence="1" id="KW-1133">Transmembrane helix</keyword>
<comment type="caution">
    <text evidence="2">The sequence shown here is derived from an EMBL/GenBank/DDBJ whole genome shotgun (WGS) entry which is preliminary data.</text>
</comment>
<keyword evidence="1" id="KW-0472">Membrane</keyword>
<feature type="transmembrane region" description="Helical" evidence="1">
    <location>
        <begin position="58"/>
        <end position="78"/>
    </location>
</feature>
<dbReference type="Proteomes" id="UP001152561">
    <property type="component" value="Unassembled WGS sequence"/>
</dbReference>
<accession>A0A9Q1RLW2</accession>
<name>A0A9Q1RLW2_9SOLA</name>
<protein>
    <submittedName>
        <fullName evidence="2">Uncharacterized protein</fullName>
    </submittedName>
</protein>
<sequence length="79" mass="9384">MNNEEPNLKDQNRKKESFHILPVYSLRLKKGNSIRWQTERIFSPLSVTMEQEWSRLGLLEMMLHELYFLVLLAVPAILV</sequence>
<keyword evidence="3" id="KW-1185">Reference proteome</keyword>
<keyword evidence="1" id="KW-0812">Transmembrane</keyword>
<evidence type="ECO:0000313" key="2">
    <source>
        <dbReference type="EMBL" id="KAJ8562729.1"/>
    </source>
</evidence>